<dbReference type="InterPro" id="IPR036412">
    <property type="entry name" value="HAD-like_sf"/>
</dbReference>
<dbReference type="PANTHER" id="PTHR43611">
    <property type="entry name" value="ALPHA-D-GLUCOSE 1-PHOSPHATE PHOSPHATASE"/>
    <property type="match status" value="1"/>
</dbReference>
<dbReference type="EMBL" id="LLEI02000031">
    <property type="protein sequence ID" value="OAJ94192.1"/>
    <property type="molecule type" value="Genomic_DNA"/>
</dbReference>
<dbReference type="Gene3D" id="1.10.150.240">
    <property type="entry name" value="Putative phosphatase, domain 2"/>
    <property type="match status" value="1"/>
</dbReference>
<dbReference type="Pfam" id="PF00702">
    <property type="entry name" value="Hydrolase"/>
    <property type="match status" value="1"/>
</dbReference>
<dbReference type="SUPFAM" id="SSF56784">
    <property type="entry name" value="HAD-like"/>
    <property type="match status" value="1"/>
</dbReference>
<sequence length="205" mass="23218">MQNAVIKNVVFDVGNVIVRWAPLEIVRLTFGNVEQPEALAKKVFMSDIWLDLNRGFLSEIEAKHRYQLELDFTPQDCDRLFYYVKQSLIELYGAVDLIKKVKVAGYGVYALTDNVVEIVDFLKTEYDFWPLFDAATVSADLGLLKPQPEIYHSLLNSNQLIAEQCVFLDDMPHNVEGAKSVGMHAIQFLSAEQAEGELKALGLQF</sequence>
<evidence type="ECO:0000313" key="2">
    <source>
        <dbReference type="Proteomes" id="UP000078406"/>
    </source>
</evidence>
<dbReference type="CDD" id="cd02603">
    <property type="entry name" value="HAD_sEH-N_like"/>
    <property type="match status" value="1"/>
</dbReference>
<gene>
    <name evidence="1" type="ORF">APB76_10855</name>
</gene>
<dbReference type="SFLD" id="SFLDG01129">
    <property type="entry name" value="C1.5:_HAD__Beta-PGM__Phosphata"/>
    <property type="match status" value="1"/>
</dbReference>
<dbReference type="Gene3D" id="3.40.50.1000">
    <property type="entry name" value="HAD superfamily/HAD-like"/>
    <property type="match status" value="1"/>
</dbReference>
<evidence type="ECO:0000313" key="1">
    <source>
        <dbReference type="EMBL" id="OAJ94192.1"/>
    </source>
</evidence>
<proteinExistence type="predicted"/>
<dbReference type="NCBIfam" id="TIGR01509">
    <property type="entry name" value="HAD-SF-IA-v3"/>
    <property type="match status" value="1"/>
</dbReference>
<protein>
    <submittedName>
        <fullName evidence="1">HAD family hydrolase</fullName>
    </submittedName>
</protein>
<dbReference type="Proteomes" id="UP000078406">
    <property type="component" value="Unassembled WGS sequence"/>
</dbReference>
<reference evidence="1 2" key="1">
    <citation type="journal article" date="2016" name="Syst. Appl. Microbiol.">
        <title>Vibrio bivalvicida sp. nov., a novel larval pathogen for bivalve molluscs reared in a hatchery.</title>
        <authorList>
            <person name="Dubert J."/>
            <person name="Romalde J.L."/>
            <person name="Prado S."/>
            <person name="Barja J.L."/>
        </authorList>
    </citation>
    <scope>NUCLEOTIDE SEQUENCE [LARGE SCALE GENOMIC DNA]</scope>
    <source>
        <strain evidence="1 2">605</strain>
    </source>
</reference>
<dbReference type="GO" id="GO:0016787">
    <property type="term" value="F:hydrolase activity"/>
    <property type="evidence" value="ECO:0007669"/>
    <property type="project" value="UniProtKB-KW"/>
</dbReference>
<accession>A0A177Y010</accession>
<dbReference type="InterPro" id="IPR023198">
    <property type="entry name" value="PGP-like_dom2"/>
</dbReference>
<dbReference type="InterPro" id="IPR006439">
    <property type="entry name" value="HAD-SF_hydro_IA"/>
</dbReference>
<comment type="caution">
    <text evidence="1">The sequence shown here is derived from an EMBL/GenBank/DDBJ whole genome shotgun (WGS) entry which is preliminary data.</text>
</comment>
<dbReference type="RefSeq" id="WP_054963511.1">
    <property type="nucleotide sequence ID" value="NZ_LLEI02000031.1"/>
</dbReference>
<dbReference type="InterPro" id="IPR023214">
    <property type="entry name" value="HAD_sf"/>
</dbReference>
<dbReference type="SFLD" id="SFLDS00003">
    <property type="entry name" value="Haloacid_Dehalogenase"/>
    <property type="match status" value="1"/>
</dbReference>
<name>A0A177Y010_9VIBR</name>
<dbReference type="PANTHER" id="PTHR43611:SF3">
    <property type="entry name" value="FLAVIN MONONUCLEOTIDE HYDROLASE 1, CHLOROPLATIC"/>
    <property type="match status" value="1"/>
</dbReference>
<organism evidence="1 2">
    <name type="scientific">Vibrio bivalvicida</name>
    <dbReference type="NCBI Taxonomy" id="1276888"/>
    <lineage>
        <taxon>Bacteria</taxon>
        <taxon>Pseudomonadati</taxon>
        <taxon>Pseudomonadota</taxon>
        <taxon>Gammaproteobacteria</taxon>
        <taxon>Vibrionales</taxon>
        <taxon>Vibrionaceae</taxon>
        <taxon>Vibrio</taxon>
        <taxon>Vibrio oreintalis group</taxon>
    </lineage>
</organism>
<dbReference type="AlphaFoldDB" id="A0A177Y010"/>
<keyword evidence="1" id="KW-0378">Hydrolase</keyword>